<dbReference type="GO" id="GO:0004672">
    <property type="term" value="F:protein kinase activity"/>
    <property type="evidence" value="ECO:0007669"/>
    <property type="project" value="InterPro"/>
</dbReference>
<keyword evidence="6" id="KW-0418">Kinase</keyword>
<sequence>MQLAHHPNLVLYHGARRCAVGVQIVMEYVGGGSLEQLLKQCGTVKESVAQRYTRDILSGLEYLHETAEVCHRDVKPGNILLTPEGRCKLTDFGTAAVLNKEDFMQTTVGTPWYMSPEVISGGSEDITDGEDASYYNPLRGIKHEHSSTNPSKGYTTRADIWSLGVTLYEMLTGHRPYGGNQKNQAAIMFSIVREAVQPPVFPPEVSLSPSVMSFIRLCLVYDHRLRPSAKELLQHPWIAAGTTPTSSTRVGQSTRHALLDAVDLKPPPALSPSGSSPEVPKEPQTGRSEKGVSSISSSDADTGEAATLYESVRRQIEAKDGRTFSTSMLGVVTPAIHRPNVPSVRHGATETPRSVTKGIWSMDGHYVELPR</sequence>
<dbReference type="InterPro" id="IPR000719">
    <property type="entry name" value="Prot_kinase_dom"/>
</dbReference>
<keyword evidence="7" id="KW-1185">Reference proteome</keyword>
<gene>
    <name evidence="6" type="ORF">ADEAN_000487600</name>
</gene>
<dbReference type="PROSITE" id="PS50011">
    <property type="entry name" value="PROTEIN_KINASE_DOM"/>
    <property type="match status" value="1"/>
</dbReference>
<dbReference type="InterPro" id="IPR051931">
    <property type="entry name" value="PAK3-like"/>
</dbReference>
<evidence type="ECO:0000256" key="4">
    <source>
        <dbReference type="SAM" id="MobiDB-lite"/>
    </source>
</evidence>
<dbReference type="SMART" id="SM00220">
    <property type="entry name" value="S_TKc"/>
    <property type="match status" value="1"/>
</dbReference>
<dbReference type="Pfam" id="PF00069">
    <property type="entry name" value="Pkinase"/>
    <property type="match status" value="2"/>
</dbReference>
<feature type="region of interest" description="Disordered" evidence="4">
    <location>
        <begin position="264"/>
        <end position="304"/>
    </location>
</feature>
<dbReference type="AlphaFoldDB" id="A0A7G2CC60"/>
<evidence type="ECO:0000256" key="3">
    <source>
        <dbReference type="ARBA" id="ARBA00022840"/>
    </source>
</evidence>
<dbReference type="InterPro" id="IPR008271">
    <property type="entry name" value="Ser/Thr_kinase_AS"/>
</dbReference>
<dbReference type="GO" id="GO:0005524">
    <property type="term" value="F:ATP binding"/>
    <property type="evidence" value="ECO:0007669"/>
    <property type="project" value="UniProtKB-KW"/>
</dbReference>
<evidence type="ECO:0000259" key="5">
    <source>
        <dbReference type="PROSITE" id="PS50011"/>
    </source>
</evidence>
<evidence type="ECO:0000313" key="6">
    <source>
        <dbReference type="EMBL" id="CAD2217398.1"/>
    </source>
</evidence>
<dbReference type="VEuPathDB" id="TriTrypDB:ADEAN_000487600"/>
<organism evidence="6 7">
    <name type="scientific">Angomonas deanei</name>
    <dbReference type="NCBI Taxonomy" id="59799"/>
    <lineage>
        <taxon>Eukaryota</taxon>
        <taxon>Discoba</taxon>
        <taxon>Euglenozoa</taxon>
        <taxon>Kinetoplastea</taxon>
        <taxon>Metakinetoplastina</taxon>
        <taxon>Trypanosomatida</taxon>
        <taxon>Trypanosomatidae</taxon>
        <taxon>Strigomonadinae</taxon>
        <taxon>Angomonas</taxon>
    </lineage>
</organism>
<dbReference type="PANTHER" id="PTHR45832:SF22">
    <property type="entry name" value="SERINE_THREONINE-PROTEIN KINASE SAMKA-RELATED"/>
    <property type="match status" value="1"/>
</dbReference>
<dbReference type="SUPFAM" id="SSF56112">
    <property type="entry name" value="Protein kinase-like (PK-like)"/>
    <property type="match status" value="1"/>
</dbReference>
<dbReference type="InterPro" id="IPR011009">
    <property type="entry name" value="Kinase-like_dom_sf"/>
</dbReference>
<evidence type="ECO:0000256" key="2">
    <source>
        <dbReference type="ARBA" id="ARBA00022741"/>
    </source>
</evidence>
<feature type="compositionally biased region" description="Polar residues" evidence="4">
    <location>
        <begin position="291"/>
        <end position="300"/>
    </location>
</feature>
<evidence type="ECO:0000313" key="7">
    <source>
        <dbReference type="Proteomes" id="UP000515908"/>
    </source>
</evidence>
<protein>
    <submittedName>
        <fullName evidence="6">Protein tyrosine kinase/Protein kinase domain containing protein, putative</fullName>
    </submittedName>
</protein>
<dbReference type="Gene3D" id="1.10.510.10">
    <property type="entry name" value="Transferase(Phosphotransferase) domain 1"/>
    <property type="match status" value="1"/>
</dbReference>
<dbReference type="EMBL" id="LR877152">
    <property type="protein sequence ID" value="CAD2217398.1"/>
    <property type="molecule type" value="Genomic_DNA"/>
</dbReference>
<proteinExistence type="inferred from homology"/>
<keyword evidence="2" id="KW-0547">Nucleotide-binding</keyword>
<keyword evidence="3" id="KW-0067">ATP-binding</keyword>
<reference evidence="6 7" key="1">
    <citation type="submission" date="2020-08" db="EMBL/GenBank/DDBJ databases">
        <authorList>
            <person name="Newling K."/>
            <person name="Davey J."/>
            <person name="Forrester S."/>
        </authorList>
    </citation>
    <scope>NUCLEOTIDE SEQUENCE [LARGE SCALE GENOMIC DNA]</scope>
    <source>
        <strain evidence="7">Crithidia deanei Carvalho (ATCC PRA-265)</strain>
    </source>
</reference>
<accession>A0A7G2CC60</accession>
<evidence type="ECO:0000256" key="1">
    <source>
        <dbReference type="ARBA" id="ARBA00008874"/>
    </source>
</evidence>
<name>A0A7G2CC60_9TRYP</name>
<comment type="similarity">
    <text evidence="1">Belongs to the protein kinase superfamily. STE Ser/Thr protein kinase family. STE20 subfamily.</text>
</comment>
<dbReference type="PROSITE" id="PS00108">
    <property type="entry name" value="PROTEIN_KINASE_ST"/>
    <property type="match status" value="1"/>
</dbReference>
<dbReference type="PANTHER" id="PTHR45832">
    <property type="entry name" value="SERINE/THREONINE-PROTEIN KINASE SAMKA-RELATED-RELATED"/>
    <property type="match status" value="1"/>
</dbReference>
<dbReference type="Proteomes" id="UP000515908">
    <property type="component" value="Chromosome 08"/>
</dbReference>
<feature type="domain" description="Protein kinase" evidence="5">
    <location>
        <begin position="1"/>
        <end position="238"/>
    </location>
</feature>
<keyword evidence="6" id="KW-0808">Transferase</keyword>